<feature type="chain" id="PRO_5040128025" evidence="1">
    <location>
        <begin position="21"/>
        <end position="111"/>
    </location>
</feature>
<name>A0A9P9ER15_9HYPO</name>
<dbReference type="Proteomes" id="UP000738349">
    <property type="component" value="Unassembled WGS sequence"/>
</dbReference>
<dbReference type="EMBL" id="JAGMUV010000010">
    <property type="protein sequence ID" value="KAH7141650.1"/>
    <property type="molecule type" value="Genomic_DNA"/>
</dbReference>
<keyword evidence="3" id="KW-1185">Reference proteome</keyword>
<dbReference type="Gene3D" id="2.60.20.30">
    <property type="match status" value="1"/>
</dbReference>
<reference evidence="2" key="1">
    <citation type="journal article" date="2021" name="Nat. Commun.">
        <title>Genetic determinants of endophytism in the Arabidopsis root mycobiome.</title>
        <authorList>
            <person name="Mesny F."/>
            <person name="Miyauchi S."/>
            <person name="Thiergart T."/>
            <person name="Pickel B."/>
            <person name="Atanasova L."/>
            <person name="Karlsson M."/>
            <person name="Huettel B."/>
            <person name="Barry K.W."/>
            <person name="Haridas S."/>
            <person name="Chen C."/>
            <person name="Bauer D."/>
            <person name="Andreopoulos W."/>
            <person name="Pangilinan J."/>
            <person name="LaButti K."/>
            <person name="Riley R."/>
            <person name="Lipzen A."/>
            <person name="Clum A."/>
            <person name="Drula E."/>
            <person name="Henrissat B."/>
            <person name="Kohler A."/>
            <person name="Grigoriev I.V."/>
            <person name="Martin F.M."/>
            <person name="Hacquard S."/>
        </authorList>
    </citation>
    <scope>NUCLEOTIDE SEQUENCE</scope>
    <source>
        <strain evidence="2">MPI-CAGE-AT-0147</strain>
    </source>
</reference>
<accession>A0A9P9ER15</accession>
<dbReference type="AlphaFoldDB" id="A0A9P9ER15"/>
<gene>
    <name evidence="2" type="ORF">EDB81DRAFT_797459</name>
</gene>
<feature type="signal peptide" evidence="1">
    <location>
        <begin position="1"/>
        <end position="20"/>
    </location>
</feature>
<comment type="caution">
    <text evidence="2">The sequence shown here is derived from an EMBL/GenBank/DDBJ whole genome shotgun (WGS) entry which is preliminary data.</text>
</comment>
<evidence type="ECO:0000256" key="1">
    <source>
        <dbReference type="SAM" id="SignalP"/>
    </source>
</evidence>
<proteinExistence type="predicted"/>
<evidence type="ECO:0000313" key="3">
    <source>
        <dbReference type="Proteomes" id="UP000738349"/>
    </source>
</evidence>
<protein>
    <submittedName>
        <fullName evidence="2">Uncharacterized protein</fullName>
    </submittedName>
</protein>
<keyword evidence="1" id="KW-0732">Signal</keyword>
<sequence>MQLLQVSAIFIAVLSTGVHANTWALSAFKSGDCSIKQVLDVRSGSGQQGCTNLAGQAQSFRFNGDGQFKYRVYQGPNCSGSSLVGSSTGVTSCVSVGQLGWSNIQSFQTYV</sequence>
<evidence type="ECO:0000313" key="2">
    <source>
        <dbReference type="EMBL" id="KAH7141650.1"/>
    </source>
</evidence>
<organism evidence="2 3">
    <name type="scientific">Dactylonectria macrodidyma</name>
    <dbReference type="NCBI Taxonomy" id="307937"/>
    <lineage>
        <taxon>Eukaryota</taxon>
        <taxon>Fungi</taxon>
        <taxon>Dikarya</taxon>
        <taxon>Ascomycota</taxon>
        <taxon>Pezizomycotina</taxon>
        <taxon>Sordariomycetes</taxon>
        <taxon>Hypocreomycetidae</taxon>
        <taxon>Hypocreales</taxon>
        <taxon>Nectriaceae</taxon>
        <taxon>Dactylonectria</taxon>
    </lineage>
</organism>
<dbReference type="OrthoDB" id="10352366at2759"/>
<dbReference type="InterPro" id="IPR015791">
    <property type="entry name" value="Antimic/Inh_G_crystallin-like"/>
</dbReference>